<evidence type="ECO:0000256" key="3">
    <source>
        <dbReference type="ARBA" id="ARBA00022490"/>
    </source>
</evidence>
<keyword evidence="6 7" id="KW-0067">ATP-binding</keyword>
<dbReference type="GO" id="GO:0005737">
    <property type="term" value="C:cytoplasm"/>
    <property type="evidence" value="ECO:0007669"/>
    <property type="project" value="UniProtKB-SubCell"/>
</dbReference>
<dbReference type="RefSeq" id="WP_126919704.1">
    <property type="nucleotide sequence ID" value="NZ_CP033902.1"/>
</dbReference>
<dbReference type="InterPro" id="IPR004101">
    <property type="entry name" value="Mur_ligase_C"/>
</dbReference>
<dbReference type="InterPro" id="IPR036291">
    <property type="entry name" value="NAD(P)-bd_dom_sf"/>
</dbReference>
<dbReference type="InterPro" id="IPR036615">
    <property type="entry name" value="Mur_ligase_C_dom_sf"/>
</dbReference>
<dbReference type="EMBL" id="CP033905">
    <property type="protein sequence ID" value="AZR05893.1"/>
    <property type="molecule type" value="Genomic_DNA"/>
</dbReference>
<dbReference type="Pfam" id="PF08245">
    <property type="entry name" value="Mur_ligase_M"/>
    <property type="match status" value="1"/>
</dbReference>
<name>A0A3Q9GH09_9ACTO</name>
<dbReference type="NCBIfam" id="TIGR01087">
    <property type="entry name" value="murD"/>
    <property type="match status" value="1"/>
</dbReference>
<evidence type="ECO:0000313" key="12">
    <source>
        <dbReference type="Proteomes" id="UP000275951"/>
    </source>
</evidence>
<evidence type="ECO:0000259" key="9">
    <source>
        <dbReference type="Pfam" id="PF02875"/>
    </source>
</evidence>
<gene>
    <name evidence="7 11" type="primary">murD</name>
    <name evidence="11" type="ORF">EBQ10_00335</name>
</gene>
<comment type="pathway">
    <text evidence="2 7 8">Cell wall biogenesis; peptidoglycan biosynthesis.</text>
</comment>
<dbReference type="Gene3D" id="3.40.1190.10">
    <property type="entry name" value="Mur-like, catalytic domain"/>
    <property type="match status" value="1"/>
</dbReference>
<dbReference type="GO" id="GO:0008360">
    <property type="term" value="P:regulation of cell shape"/>
    <property type="evidence" value="ECO:0007669"/>
    <property type="project" value="UniProtKB-KW"/>
</dbReference>
<proteinExistence type="inferred from homology"/>
<keyword evidence="7 8" id="KW-0132">Cell division</keyword>
<protein>
    <recommendedName>
        <fullName evidence="7 8">UDP-N-acetylmuramoylalanine--D-glutamate ligase</fullName>
        <ecNumber evidence="7 8">6.3.2.9</ecNumber>
    </recommendedName>
    <alternativeName>
        <fullName evidence="7">D-glutamic acid-adding enzyme</fullName>
    </alternativeName>
    <alternativeName>
        <fullName evidence="7">UDP-N-acetylmuramoyl-L-alanyl-D-glutamate synthetase</fullName>
    </alternativeName>
</protein>
<feature type="binding site" evidence="7">
    <location>
        <begin position="128"/>
        <end position="134"/>
    </location>
    <ligand>
        <name>ATP</name>
        <dbReference type="ChEBI" id="CHEBI:30616"/>
    </ligand>
</feature>
<organism evidence="11 12">
    <name type="scientific">Trueperella pyogenes</name>
    <dbReference type="NCBI Taxonomy" id="1661"/>
    <lineage>
        <taxon>Bacteria</taxon>
        <taxon>Bacillati</taxon>
        <taxon>Actinomycetota</taxon>
        <taxon>Actinomycetes</taxon>
        <taxon>Actinomycetales</taxon>
        <taxon>Actinomycetaceae</taxon>
        <taxon>Trueperella</taxon>
    </lineage>
</organism>
<evidence type="ECO:0000313" key="11">
    <source>
        <dbReference type="EMBL" id="AZR05893.1"/>
    </source>
</evidence>
<dbReference type="SUPFAM" id="SSF53244">
    <property type="entry name" value="MurD-like peptide ligases, peptide-binding domain"/>
    <property type="match status" value="1"/>
</dbReference>
<dbReference type="SUPFAM" id="SSF53623">
    <property type="entry name" value="MurD-like peptide ligases, catalytic domain"/>
    <property type="match status" value="1"/>
</dbReference>
<dbReference type="GO" id="GO:0009252">
    <property type="term" value="P:peptidoglycan biosynthetic process"/>
    <property type="evidence" value="ECO:0007669"/>
    <property type="project" value="UniProtKB-UniRule"/>
</dbReference>
<comment type="similarity">
    <text evidence="7">Belongs to the MurCDEF family.</text>
</comment>
<keyword evidence="7 8" id="KW-0573">Peptidoglycan synthesis</keyword>
<evidence type="ECO:0000256" key="2">
    <source>
        <dbReference type="ARBA" id="ARBA00004752"/>
    </source>
</evidence>
<comment type="catalytic activity">
    <reaction evidence="7 8">
        <text>UDP-N-acetyl-alpha-D-muramoyl-L-alanine + D-glutamate + ATP = UDP-N-acetyl-alpha-D-muramoyl-L-alanyl-D-glutamate + ADP + phosphate + H(+)</text>
        <dbReference type="Rhea" id="RHEA:16429"/>
        <dbReference type="ChEBI" id="CHEBI:15378"/>
        <dbReference type="ChEBI" id="CHEBI:29986"/>
        <dbReference type="ChEBI" id="CHEBI:30616"/>
        <dbReference type="ChEBI" id="CHEBI:43474"/>
        <dbReference type="ChEBI" id="CHEBI:83898"/>
        <dbReference type="ChEBI" id="CHEBI:83900"/>
        <dbReference type="ChEBI" id="CHEBI:456216"/>
        <dbReference type="EC" id="6.3.2.9"/>
    </reaction>
</comment>
<evidence type="ECO:0000256" key="5">
    <source>
        <dbReference type="ARBA" id="ARBA00022741"/>
    </source>
</evidence>
<sequence>MTRTIPGAAQFAGRRVAVLGLGISGRASLEALSAHTDAVLSAWDANAESRAAYRHLAGTADSDPEVLLAALLSWEPDIVVIAPGFQQTGPAWRLLRAAGVPVWSEIELAWHLRAAKDGVFAPWLCITGTNGKTTTVTMTESILRSAGLRGRAVGNVGTPAVTAVSDLSSEAPDAFALELSSFQLAATYSMEPAASVCLNFADDHLEWHGSREDYRTAKARVYAHTQIACLYPVGDQQVQLMVDDADVQEGARAIGLTLGVPSVGQIGFVDDEVADRAFIAQRHTHAEIVFGVADIEHLAPEGSALPVHIAKDALAAAALTRAIGVSTAHVRAGLRSFSSGHHRIETVGHVNGVSYVDDSKATNAHAAEASMRALDSAVWIVGGLAKGAHFEELVAKVAKNLRAVVVIGVDQEPWRVALRGIDVPVHYVAADSTTPMDDAVAAAAAFATAGDTVILAPACASMDQFASYAERGEKFAESVRLLGGGHANS</sequence>
<dbReference type="GO" id="GO:0008764">
    <property type="term" value="F:UDP-N-acetylmuramoylalanine-D-glutamate ligase activity"/>
    <property type="evidence" value="ECO:0007669"/>
    <property type="project" value="UniProtKB-UniRule"/>
</dbReference>
<dbReference type="InterPro" id="IPR013221">
    <property type="entry name" value="Mur_ligase_cen"/>
</dbReference>
<keyword evidence="5 7" id="KW-0547">Nucleotide-binding</keyword>
<dbReference type="SUPFAM" id="SSF51735">
    <property type="entry name" value="NAD(P)-binding Rossmann-fold domains"/>
    <property type="match status" value="1"/>
</dbReference>
<dbReference type="Pfam" id="PF02875">
    <property type="entry name" value="Mur_ligase_C"/>
    <property type="match status" value="1"/>
</dbReference>
<dbReference type="PANTHER" id="PTHR43692:SF1">
    <property type="entry name" value="UDP-N-ACETYLMURAMOYLALANINE--D-GLUTAMATE LIGASE"/>
    <property type="match status" value="1"/>
</dbReference>
<keyword evidence="4 7" id="KW-0436">Ligase</keyword>
<reference evidence="11 12" key="1">
    <citation type="submission" date="2018-11" db="EMBL/GenBank/DDBJ databases">
        <title>Multidrug-resistant genes are associated with an 42-kb island TGI1 carrying a complex class 1 integron in a Trueperella pyogenes.</title>
        <authorList>
            <person name="Dong W."/>
        </authorList>
    </citation>
    <scope>NUCLEOTIDE SEQUENCE [LARGE SCALE GENOMIC DNA]</scope>
    <source>
        <strain evidence="11 12">TP4</strain>
    </source>
</reference>
<evidence type="ECO:0000259" key="10">
    <source>
        <dbReference type="Pfam" id="PF08245"/>
    </source>
</evidence>
<dbReference type="HAMAP" id="MF_00639">
    <property type="entry name" value="MurD"/>
    <property type="match status" value="1"/>
</dbReference>
<dbReference type="EC" id="6.3.2.9" evidence="7 8"/>
<dbReference type="GO" id="GO:0051301">
    <property type="term" value="P:cell division"/>
    <property type="evidence" value="ECO:0007669"/>
    <property type="project" value="UniProtKB-KW"/>
</dbReference>
<keyword evidence="7 8" id="KW-0131">Cell cycle</keyword>
<keyword evidence="7 8" id="KW-0961">Cell wall biogenesis/degradation</keyword>
<evidence type="ECO:0000256" key="1">
    <source>
        <dbReference type="ARBA" id="ARBA00004496"/>
    </source>
</evidence>
<comment type="function">
    <text evidence="7 8">Cell wall formation. Catalyzes the addition of glutamate to the nucleotide precursor UDP-N-acetylmuramoyl-L-alanine (UMA).</text>
</comment>
<evidence type="ECO:0000256" key="8">
    <source>
        <dbReference type="RuleBase" id="RU003664"/>
    </source>
</evidence>
<accession>A0A3Q9GH09</accession>
<dbReference type="AlphaFoldDB" id="A0A3Q9GH09"/>
<dbReference type="InterPro" id="IPR005762">
    <property type="entry name" value="MurD"/>
</dbReference>
<evidence type="ECO:0000256" key="4">
    <source>
        <dbReference type="ARBA" id="ARBA00022598"/>
    </source>
</evidence>
<dbReference type="InterPro" id="IPR036565">
    <property type="entry name" value="Mur-like_cat_sf"/>
</dbReference>
<keyword evidence="3 7" id="KW-0963">Cytoplasm</keyword>
<dbReference type="GO" id="GO:0071555">
    <property type="term" value="P:cell wall organization"/>
    <property type="evidence" value="ECO:0007669"/>
    <property type="project" value="UniProtKB-KW"/>
</dbReference>
<evidence type="ECO:0000256" key="6">
    <source>
        <dbReference type="ARBA" id="ARBA00022840"/>
    </source>
</evidence>
<keyword evidence="7 8" id="KW-0133">Cell shape</keyword>
<dbReference type="Gene3D" id="3.40.50.720">
    <property type="entry name" value="NAD(P)-binding Rossmann-like Domain"/>
    <property type="match status" value="1"/>
</dbReference>
<dbReference type="Proteomes" id="UP000275951">
    <property type="component" value="Chromosome"/>
</dbReference>
<dbReference type="GO" id="GO:0005524">
    <property type="term" value="F:ATP binding"/>
    <property type="evidence" value="ECO:0007669"/>
    <property type="project" value="UniProtKB-UniRule"/>
</dbReference>
<dbReference type="PANTHER" id="PTHR43692">
    <property type="entry name" value="UDP-N-ACETYLMURAMOYLALANINE--D-GLUTAMATE LIGASE"/>
    <property type="match status" value="1"/>
</dbReference>
<dbReference type="Gene3D" id="3.90.190.20">
    <property type="entry name" value="Mur ligase, C-terminal domain"/>
    <property type="match status" value="1"/>
</dbReference>
<feature type="domain" description="Mur ligase central" evidence="10">
    <location>
        <begin position="126"/>
        <end position="226"/>
    </location>
</feature>
<dbReference type="UniPathway" id="UPA00219"/>
<evidence type="ECO:0000256" key="7">
    <source>
        <dbReference type="HAMAP-Rule" id="MF_00639"/>
    </source>
</evidence>
<feature type="domain" description="Mur ligase C-terminal" evidence="9">
    <location>
        <begin position="342"/>
        <end position="459"/>
    </location>
</feature>
<comment type="subcellular location">
    <subcellularLocation>
        <location evidence="1 7 8">Cytoplasm</location>
    </subcellularLocation>
</comment>